<evidence type="ECO:0000256" key="1">
    <source>
        <dbReference type="ARBA" id="ARBA00022614"/>
    </source>
</evidence>
<organism evidence="4">
    <name type="scientific">Schistocephalus solidus</name>
    <name type="common">Tapeworm</name>
    <dbReference type="NCBI Taxonomy" id="70667"/>
    <lineage>
        <taxon>Eukaryota</taxon>
        <taxon>Metazoa</taxon>
        <taxon>Spiralia</taxon>
        <taxon>Lophotrochozoa</taxon>
        <taxon>Platyhelminthes</taxon>
        <taxon>Cestoda</taxon>
        <taxon>Eucestoda</taxon>
        <taxon>Diphyllobothriidea</taxon>
        <taxon>Diphyllobothriidae</taxon>
        <taxon>Schistocephalus</taxon>
    </lineage>
</organism>
<dbReference type="SUPFAM" id="SSF52047">
    <property type="entry name" value="RNI-like"/>
    <property type="match status" value="1"/>
</dbReference>
<dbReference type="PANTHER" id="PTHR48051:SF1">
    <property type="entry name" value="RAS SUPPRESSOR PROTEIN 1"/>
    <property type="match status" value="1"/>
</dbReference>
<dbReference type="Pfam" id="PF23598">
    <property type="entry name" value="LRR_14"/>
    <property type="match status" value="1"/>
</dbReference>
<evidence type="ECO:0000313" key="4">
    <source>
        <dbReference type="WBParaSite" id="SSLN_0001027101-mRNA-1"/>
    </source>
</evidence>
<evidence type="ECO:0000259" key="3">
    <source>
        <dbReference type="Pfam" id="PF23598"/>
    </source>
</evidence>
<dbReference type="WBParaSite" id="SSLN_0001027101-mRNA-1">
    <property type="protein sequence ID" value="SSLN_0001027101-mRNA-1"/>
    <property type="gene ID" value="SSLN_0001027101"/>
</dbReference>
<proteinExistence type="predicted"/>
<dbReference type="SMART" id="SM00369">
    <property type="entry name" value="LRR_TYP"/>
    <property type="match status" value="8"/>
</dbReference>
<dbReference type="AlphaFoldDB" id="A0A183T0A7"/>
<feature type="domain" description="Disease resistance R13L4/SHOC-2-like LRR" evidence="3">
    <location>
        <begin position="130"/>
        <end position="208"/>
    </location>
</feature>
<dbReference type="InterPro" id="IPR001611">
    <property type="entry name" value="Leu-rich_rpt"/>
</dbReference>
<dbReference type="InterPro" id="IPR055414">
    <property type="entry name" value="LRR_R13L4/SHOC2-like"/>
</dbReference>
<dbReference type="PROSITE" id="PS51450">
    <property type="entry name" value="LRR"/>
    <property type="match status" value="3"/>
</dbReference>
<dbReference type="Gene3D" id="3.80.10.10">
    <property type="entry name" value="Ribonuclease Inhibitor"/>
    <property type="match status" value="2"/>
</dbReference>
<evidence type="ECO:0000256" key="2">
    <source>
        <dbReference type="ARBA" id="ARBA00022737"/>
    </source>
</evidence>
<dbReference type="SMART" id="SM00364">
    <property type="entry name" value="LRR_BAC"/>
    <property type="match status" value="6"/>
</dbReference>
<sequence>LDALPSSLSRCTHLTELNIESNNIYHLPDGLLAQLTNLTGLSLSRNFFNVFPPGGPQQFVTVQASNRWLCHQSLHSFPSSDFKTWTSLVELNLATNQLTKLPDDIEHLTNLEVLVLSNNQLKRIPVSIQELKKLRILDVEENNLDSIPPEIGNLPELQRLTVQSNKLTSLPSSIGNLSNLTYLAIAENDLHSLPPAIGRLKNLEKLYLNDNFNLHDLPPELAMCCGLQIMSIENCPLSKIPMEVVSQGPSLVIQVRRSTLITQLLMK</sequence>
<protein>
    <submittedName>
        <fullName evidence="4">Leucine-rich repeat-containing protein 40</fullName>
    </submittedName>
</protein>
<dbReference type="InterPro" id="IPR032675">
    <property type="entry name" value="LRR_dom_sf"/>
</dbReference>
<dbReference type="InterPro" id="IPR050216">
    <property type="entry name" value="LRR_domain-containing"/>
</dbReference>
<keyword evidence="2" id="KW-0677">Repeat</keyword>
<accession>A0A183T0A7</accession>
<dbReference type="InterPro" id="IPR003591">
    <property type="entry name" value="Leu-rich_rpt_typical-subtyp"/>
</dbReference>
<reference evidence="4" key="1">
    <citation type="submission" date="2016-06" db="UniProtKB">
        <authorList>
            <consortium name="WormBaseParasite"/>
        </authorList>
    </citation>
    <scope>IDENTIFICATION</scope>
</reference>
<name>A0A183T0A7_SCHSO</name>
<dbReference type="GO" id="GO:0005737">
    <property type="term" value="C:cytoplasm"/>
    <property type="evidence" value="ECO:0007669"/>
    <property type="project" value="TreeGrafter"/>
</dbReference>
<dbReference type="FunFam" id="3.80.10.10:FF:001339">
    <property type="entry name" value="Leucine-rich repeat protein SHOC-2"/>
    <property type="match status" value="1"/>
</dbReference>
<dbReference type="Pfam" id="PF13855">
    <property type="entry name" value="LRR_8"/>
    <property type="match status" value="2"/>
</dbReference>
<keyword evidence="1" id="KW-0433">Leucine-rich repeat</keyword>
<dbReference type="PANTHER" id="PTHR48051">
    <property type="match status" value="1"/>
</dbReference>